<dbReference type="AlphaFoldDB" id="A0ABD7S3S5"/>
<reference evidence="4" key="1">
    <citation type="journal article" date="2020" name="Phytopathology">
        <title>Genomic acquisitions in emerging populations of Xanthomonas vasicola pv. vasculorum infecting corn in the U.S. and Argentina.</title>
        <authorList>
            <person name="Perez-Quintero A.L."/>
        </authorList>
    </citation>
    <scope>NUCLEOTIDE SEQUENCE [LARGE SCALE GENOMIC DNA]</scope>
    <source>
        <strain evidence="4">Xvh-L</strain>
    </source>
</reference>
<feature type="non-terminal residue" evidence="3">
    <location>
        <position position="707"/>
    </location>
</feature>
<dbReference type="Gene3D" id="2.180.10.10">
    <property type="entry name" value="RHS repeat-associated core"/>
    <property type="match status" value="1"/>
</dbReference>
<dbReference type="Gene3D" id="2.60.40.10">
    <property type="entry name" value="Immunoglobulins"/>
    <property type="match status" value="1"/>
</dbReference>
<dbReference type="Pfam" id="PF25023">
    <property type="entry name" value="TEN_YD-shell"/>
    <property type="match status" value="1"/>
</dbReference>
<dbReference type="InterPro" id="IPR050708">
    <property type="entry name" value="T6SS_VgrG/RHS"/>
</dbReference>
<dbReference type="Proteomes" id="UP000320455">
    <property type="component" value="Unassembled WGS sequence"/>
</dbReference>
<dbReference type="Pfam" id="PF17957">
    <property type="entry name" value="Big_7"/>
    <property type="match status" value="1"/>
</dbReference>
<keyword evidence="1" id="KW-0677">Repeat</keyword>
<dbReference type="Pfam" id="PF05593">
    <property type="entry name" value="RHS_repeat"/>
    <property type="match status" value="1"/>
</dbReference>
<gene>
    <name evidence="3" type="ORF">FQK01_23045</name>
</gene>
<dbReference type="InterPro" id="IPR006530">
    <property type="entry name" value="YD"/>
</dbReference>
<dbReference type="PANTHER" id="PTHR32305:SF15">
    <property type="entry name" value="PROTEIN RHSA-RELATED"/>
    <property type="match status" value="1"/>
</dbReference>
<dbReference type="NCBIfam" id="TIGR01643">
    <property type="entry name" value="YD_repeat_2x"/>
    <property type="match status" value="1"/>
</dbReference>
<dbReference type="InterPro" id="IPR056823">
    <property type="entry name" value="TEN-like_YD-shell"/>
</dbReference>
<dbReference type="InterPro" id="IPR031325">
    <property type="entry name" value="RHS_repeat"/>
</dbReference>
<proteinExistence type="predicted"/>
<accession>A0ABD7S3S5</accession>
<evidence type="ECO:0000313" key="3">
    <source>
        <dbReference type="EMBL" id="TWQ48863.1"/>
    </source>
</evidence>
<protein>
    <recommendedName>
        <fullName evidence="2">Teneurin-like YD-shell domain-containing protein</fullName>
    </recommendedName>
</protein>
<dbReference type="PANTHER" id="PTHR32305">
    <property type="match status" value="1"/>
</dbReference>
<feature type="domain" description="Teneurin-like YD-shell" evidence="2">
    <location>
        <begin position="479"/>
        <end position="707"/>
    </location>
</feature>
<comment type="caution">
    <text evidence="3">The sequence shown here is derived from an EMBL/GenBank/DDBJ whole genome shotgun (WGS) entry which is preliminary data.</text>
</comment>
<name>A0ABD7S3S5_XANVA</name>
<sequence length="707" mass="75010">MLYQNGTVIAYSSGAGQIFKVVSNLGPGDYQFRATAVRTDKRTTQSTPVRTIHVVAPGNLRPTVQLRSPTGAPFIGPATVTLTADASDSDGSIARVEYFANGTSVGASASAPYTVNWGNVGPGSYTVTAVATDNNGNTGNSPAVAVSIAQSVIHGIVDGVAKTGDGSYTIGGWACSSGWAPSIGVHLYAGGEWQTGTLVATATANLASEPAVASACQTTGGAYRFSIPLSDATRTSYPDQAIFVYGLSPVGGSNDLLANSGKFVIPRMPPPLSEARRYVYDAQQRLCKTIEPETGATVLGYDNVGNLSWSAAGLNLPDTSACDRDAAYASGRRVDRSYDAQGRLTTLRFPDRNGDQDVQYAADGVPVQVTTSNAGGTVSVINRYAYNKRRLLTGESVEQPDTAWSVGYGYDANGQLASQSYPTGLGVIYTPNALGQPTSVRDTAGTLYASGLQYAPNGALRQFAYGNGVAHSLELNARQMPLRVRDANVSAYAYRYDEVGNVTAIVDQQQGDGYSRSMSYDGLDRLTSATSAAFGGSQTYRYTYDALDNMTSAKLAGVRQHNYWYDANQRLTNVVDDAGATIVGLSYDAQGNLRQKNAQAYTFDYGNRLREVQGKETYRYDAQGLRTNALDAAGSRLKAFYSTSGQLLYEERRGQGTIEYVYLAGSLLATRTNGTVTYQHTDALGSPVATTNAAGQVVERTQYAPYG</sequence>
<dbReference type="InterPro" id="IPR013783">
    <property type="entry name" value="Ig-like_fold"/>
</dbReference>
<keyword evidence="4" id="KW-1185">Reference proteome</keyword>
<evidence type="ECO:0000259" key="2">
    <source>
        <dbReference type="Pfam" id="PF25023"/>
    </source>
</evidence>
<evidence type="ECO:0000256" key="1">
    <source>
        <dbReference type="ARBA" id="ARBA00022737"/>
    </source>
</evidence>
<evidence type="ECO:0000313" key="4">
    <source>
        <dbReference type="Proteomes" id="UP000320455"/>
    </source>
</evidence>
<organism evidence="3 4">
    <name type="scientific">Xanthomonas vasicola</name>
    <dbReference type="NCBI Taxonomy" id="56459"/>
    <lineage>
        <taxon>Bacteria</taxon>
        <taxon>Pseudomonadati</taxon>
        <taxon>Pseudomonadota</taxon>
        <taxon>Gammaproteobacteria</taxon>
        <taxon>Lysobacterales</taxon>
        <taxon>Lysobacteraceae</taxon>
        <taxon>Xanthomonas</taxon>
    </lineage>
</organism>
<dbReference type="EMBL" id="VOCK01000096">
    <property type="protein sequence ID" value="TWQ48863.1"/>
    <property type="molecule type" value="Genomic_DNA"/>
</dbReference>